<organism evidence="1 2">
    <name type="scientific">Rhizophagus clarus</name>
    <dbReference type="NCBI Taxonomy" id="94130"/>
    <lineage>
        <taxon>Eukaryota</taxon>
        <taxon>Fungi</taxon>
        <taxon>Fungi incertae sedis</taxon>
        <taxon>Mucoromycota</taxon>
        <taxon>Glomeromycotina</taxon>
        <taxon>Glomeromycetes</taxon>
        <taxon>Glomerales</taxon>
        <taxon>Glomeraceae</taxon>
        <taxon>Rhizophagus</taxon>
    </lineage>
</organism>
<accession>A0A8H3L1V1</accession>
<dbReference type="EMBL" id="BLAL01000037">
    <property type="protein sequence ID" value="GES78400.1"/>
    <property type="molecule type" value="Genomic_DNA"/>
</dbReference>
<dbReference type="Proteomes" id="UP000615446">
    <property type="component" value="Unassembled WGS sequence"/>
</dbReference>
<evidence type="ECO:0000313" key="1">
    <source>
        <dbReference type="EMBL" id="GES78400.1"/>
    </source>
</evidence>
<gene>
    <name evidence="1" type="ORF">RCL2_000570400</name>
</gene>
<comment type="caution">
    <text evidence="1">The sequence shown here is derived from an EMBL/GenBank/DDBJ whole genome shotgun (WGS) entry which is preliminary data.</text>
</comment>
<protein>
    <submittedName>
        <fullName evidence="1">Uncharacterized protein</fullName>
    </submittedName>
</protein>
<reference evidence="1" key="1">
    <citation type="submission" date="2019-10" db="EMBL/GenBank/DDBJ databases">
        <title>Conservation and host-specific expression of non-tandemly repeated heterogenous ribosome RNA gene in arbuscular mycorrhizal fungi.</title>
        <authorList>
            <person name="Maeda T."/>
            <person name="Kobayashi Y."/>
            <person name="Nakagawa T."/>
            <person name="Ezawa T."/>
            <person name="Yamaguchi K."/>
            <person name="Bino T."/>
            <person name="Nishimoto Y."/>
            <person name="Shigenobu S."/>
            <person name="Kawaguchi M."/>
        </authorList>
    </citation>
    <scope>NUCLEOTIDE SEQUENCE</scope>
    <source>
        <strain evidence="1">HR1</strain>
    </source>
</reference>
<proteinExistence type="predicted"/>
<dbReference type="AlphaFoldDB" id="A0A8H3L1V1"/>
<dbReference type="OrthoDB" id="2455281at2759"/>
<sequence length="107" mass="12239">MDNPKNVTEVNNIPSKPLQMVENFPTNYIEWGIFSEGILRNDPPQKSIPLNWKIIGGYYIIEKPAIVFYVIRKGVIPLDNNLLLETINTDVREGFYEPTEVLDSLAC</sequence>
<name>A0A8H3L1V1_9GLOM</name>
<evidence type="ECO:0000313" key="2">
    <source>
        <dbReference type="Proteomes" id="UP000615446"/>
    </source>
</evidence>